<gene>
    <name evidence="1" type="ORF">DSM3645_29366</name>
</gene>
<organism evidence="1 2">
    <name type="scientific">Blastopirellula marina DSM 3645</name>
    <dbReference type="NCBI Taxonomy" id="314230"/>
    <lineage>
        <taxon>Bacteria</taxon>
        <taxon>Pseudomonadati</taxon>
        <taxon>Planctomycetota</taxon>
        <taxon>Planctomycetia</taxon>
        <taxon>Pirellulales</taxon>
        <taxon>Pirellulaceae</taxon>
        <taxon>Blastopirellula</taxon>
    </lineage>
</organism>
<dbReference type="OrthoDB" id="9930742at2"/>
<comment type="caution">
    <text evidence="1">The sequence shown here is derived from an EMBL/GenBank/DDBJ whole genome shotgun (WGS) entry which is preliminary data.</text>
</comment>
<dbReference type="EMBL" id="AANZ01000037">
    <property type="protein sequence ID" value="EAQ77277.1"/>
    <property type="molecule type" value="Genomic_DNA"/>
</dbReference>
<evidence type="ECO:0000313" key="2">
    <source>
        <dbReference type="Proteomes" id="UP000004358"/>
    </source>
</evidence>
<name>A4A1R8_9BACT</name>
<dbReference type="RefSeq" id="WP_002653782.1">
    <property type="nucleotide sequence ID" value="NZ_CH672376.1"/>
</dbReference>
<proteinExistence type="predicted"/>
<evidence type="ECO:0000313" key="1">
    <source>
        <dbReference type="EMBL" id="EAQ77277.1"/>
    </source>
</evidence>
<protein>
    <submittedName>
        <fullName evidence="1">Uncharacterized protein</fullName>
    </submittedName>
</protein>
<dbReference type="AlphaFoldDB" id="A4A1R8"/>
<sequence length="178" mass="19662">MDIDHDVYYFILDAENRDSAHCVFNGIDFHGGLDNEVSQRVSAAKYLVSSSGSRALADKLSVVHRNRFGNTLVLTGNYNGDLPCLLTTDLQMKWAYAGKVSIRTSDPEFDLETFPTKGIALCGGNWVGALRLGEEGFRLDACARDEIAFAVEESAFCPDWSEGLENPDSLIIFVKSRE</sequence>
<dbReference type="HOGENOM" id="CLU_1507818_0_0_0"/>
<dbReference type="Proteomes" id="UP000004358">
    <property type="component" value="Unassembled WGS sequence"/>
</dbReference>
<reference evidence="1 2" key="1">
    <citation type="submission" date="2006-02" db="EMBL/GenBank/DDBJ databases">
        <authorList>
            <person name="Amann R."/>
            <person name="Ferriera S."/>
            <person name="Johnson J."/>
            <person name="Kravitz S."/>
            <person name="Halpern A."/>
            <person name="Remington K."/>
            <person name="Beeson K."/>
            <person name="Tran B."/>
            <person name="Rogers Y.-H."/>
            <person name="Friedman R."/>
            <person name="Venter J.C."/>
        </authorList>
    </citation>
    <scope>NUCLEOTIDE SEQUENCE [LARGE SCALE GENOMIC DNA]</scope>
    <source>
        <strain evidence="1 2">DSM 3645</strain>
    </source>
</reference>
<accession>A4A1R8</accession>